<evidence type="ECO:0000313" key="5">
    <source>
        <dbReference type="Proteomes" id="UP000656042"/>
    </source>
</evidence>
<feature type="transmembrane region" description="Helical" evidence="2">
    <location>
        <begin position="39"/>
        <end position="59"/>
    </location>
</feature>
<keyword evidence="2" id="KW-1133">Transmembrane helix</keyword>
<keyword evidence="2" id="KW-0472">Membrane</keyword>
<feature type="transmembrane region" description="Helical" evidence="2">
    <location>
        <begin position="153"/>
        <end position="171"/>
    </location>
</feature>
<dbReference type="Proteomes" id="UP000656042">
    <property type="component" value="Unassembled WGS sequence"/>
</dbReference>
<evidence type="ECO:0000256" key="1">
    <source>
        <dbReference type="SAM" id="MobiDB-lite"/>
    </source>
</evidence>
<gene>
    <name evidence="4" type="ORF">GCM10012284_48530</name>
</gene>
<keyword evidence="2" id="KW-0812">Transmembrane</keyword>
<reference evidence="4" key="2">
    <citation type="submission" date="2020-09" db="EMBL/GenBank/DDBJ databases">
        <authorList>
            <person name="Sun Q."/>
            <person name="Zhou Y."/>
        </authorList>
    </citation>
    <scope>NUCLEOTIDE SEQUENCE</scope>
    <source>
        <strain evidence="4">CGMCC 4.7299</strain>
    </source>
</reference>
<dbReference type="AlphaFoldDB" id="A0A8J3FRC2"/>
<evidence type="ECO:0000259" key="3">
    <source>
        <dbReference type="Pfam" id="PF04892"/>
    </source>
</evidence>
<name>A0A8J3FRC2_9ACTN</name>
<feature type="transmembrane region" description="Helical" evidence="2">
    <location>
        <begin position="98"/>
        <end position="116"/>
    </location>
</feature>
<dbReference type="EMBL" id="BMMX01000029">
    <property type="protein sequence ID" value="GGL08319.1"/>
    <property type="molecule type" value="Genomic_DNA"/>
</dbReference>
<keyword evidence="5" id="KW-1185">Reference proteome</keyword>
<dbReference type="Pfam" id="PF04892">
    <property type="entry name" value="VanZ"/>
    <property type="match status" value="1"/>
</dbReference>
<comment type="caution">
    <text evidence="4">The sequence shown here is derived from an EMBL/GenBank/DDBJ whole genome shotgun (WGS) entry which is preliminary data.</text>
</comment>
<feature type="transmembrane region" description="Helical" evidence="2">
    <location>
        <begin position="123"/>
        <end position="141"/>
    </location>
</feature>
<feature type="transmembrane region" description="Helical" evidence="2">
    <location>
        <begin position="6"/>
        <end position="27"/>
    </location>
</feature>
<accession>A0A8J3FRC2</accession>
<proteinExistence type="predicted"/>
<feature type="domain" description="VanZ-like" evidence="3">
    <location>
        <begin position="74"/>
        <end position="164"/>
    </location>
</feature>
<evidence type="ECO:0000256" key="2">
    <source>
        <dbReference type="SAM" id="Phobius"/>
    </source>
</evidence>
<evidence type="ECO:0000313" key="4">
    <source>
        <dbReference type="EMBL" id="GGL08319.1"/>
    </source>
</evidence>
<feature type="region of interest" description="Disordered" evidence="1">
    <location>
        <begin position="176"/>
        <end position="204"/>
    </location>
</feature>
<reference evidence="4" key="1">
    <citation type="journal article" date="2014" name="Int. J. Syst. Evol. Microbiol.">
        <title>Complete genome sequence of Corynebacterium casei LMG S-19264T (=DSM 44701T), isolated from a smear-ripened cheese.</title>
        <authorList>
            <consortium name="US DOE Joint Genome Institute (JGI-PGF)"/>
            <person name="Walter F."/>
            <person name="Albersmeier A."/>
            <person name="Kalinowski J."/>
            <person name="Ruckert C."/>
        </authorList>
    </citation>
    <scope>NUCLEOTIDE SEQUENCE</scope>
    <source>
        <strain evidence="4">CGMCC 4.7299</strain>
    </source>
</reference>
<dbReference type="RefSeq" id="WP_189081609.1">
    <property type="nucleotide sequence ID" value="NZ_BMMX01000029.1"/>
</dbReference>
<dbReference type="InterPro" id="IPR006976">
    <property type="entry name" value="VanZ-like"/>
</dbReference>
<organism evidence="4 5">
    <name type="scientific">Mangrovihabitans endophyticus</name>
    <dbReference type="NCBI Taxonomy" id="1751298"/>
    <lineage>
        <taxon>Bacteria</taxon>
        <taxon>Bacillati</taxon>
        <taxon>Actinomycetota</taxon>
        <taxon>Actinomycetes</taxon>
        <taxon>Micromonosporales</taxon>
        <taxon>Micromonosporaceae</taxon>
        <taxon>Mangrovihabitans</taxon>
    </lineage>
</organism>
<feature type="compositionally biased region" description="Basic and acidic residues" evidence="1">
    <location>
        <begin position="189"/>
        <end position="204"/>
    </location>
</feature>
<protein>
    <recommendedName>
        <fullName evidence="3">VanZ-like domain-containing protein</fullName>
    </recommendedName>
</protein>
<sequence>MTVLGLWDFLTGPAFLAVAIATAVLAWPAGRSLARRLDCSRIAAVLYAATLGIIAALTLTPNRAGALDPTLPPHFLTQIGRPDVVWDRLTAAPADAEQIANILLYFPVGFVGFAVWRSAARAAWAGAALTVFIETCQYGIIGRAGSLTDIRNNAAGAVLGAGLAAGTALVLRRARSRRTEPGGGTIGKADGDTARRADDRAAVR</sequence>